<dbReference type="GO" id="GO:0006729">
    <property type="term" value="P:tetrahydrobiopterin biosynthetic process"/>
    <property type="evidence" value="ECO:0007669"/>
    <property type="project" value="InterPro"/>
</dbReference>
<evidence type="ECO:0000256" key="4">
    <source>
        <dbReference type="ARBA" id="ARBA00023239"/>
    </source>
</evidence>
<accession>A0A9W7A922</accession>
<dbReference type="SUPFAM" id="SSF55248">
    <property type="entry name" value="PCD-like"/>
    <property type="match status" value="1"/>
</dbReference>
<dbReference type="Proteomes" id="UP001162640">
    <property type="component" value="Unassembled WGS sequence"/>
</dbReference>
<dbReference type="PANTHER" id="PTHR12599">
    <property type="entry name" value="PTERIN-4-ALPHA-CARBINOLAMINE DEHYDRATASE"/>
    <property type="match status" value="1"/>
</dbReference>
<evidence type="ECO:0000313" key="6">
    <source>
        <dbReference type="EMBL" id="GMH63535.1"/>
    </source>
</evidence>
<dbReference type="EC" id="4.2.1.96" evidence="3"/>
<dbReference type="Pfam" id="PF01329">
    <property type="entry name" value="Pterin_4a"/>
    <property type="match status" value="1"/>
</dbReference>
<gene>
    <name evidence="6" type="ORF">TL16_g03736</name>
</gene>
<dbReference type="EMBL" id="BLQM01000100">
    <property type="protein sequence ID" value="GMH63535.1"/>
    <property type="molecule type" value="Genomic_DNA"/>
</dbReference>
<dbReference type="InterPro" id="IPR036428">
    <property type="entry name" value="PCD_sf"/>
</dbReference>
<evidence type="ECO:0000313" key="7">
    <source>
        <dbReference type="Proteomes" id="UP001162640"/>
    </source>
</evidence>
<evidence type="ECO:0000256" key="2">
    <source>
        <dbReference type="ARBA" id="ARBA00006472"/>
    </source>
</evidence>
<name>A0A9W7A922_9STRA</name>
<dbReference type="AlphaFoldDB" id="A0A9W7A922"/>
<protein>
    <recommendedName>
        <fullName evidence="3">4a-hydroxytetrahydrobiopterin dehydratase</fullName>
        <ecNumber evidence="3">4.2.1.96</ecNumber>
    </recommendedName>
    <alternativeName>
        <fullName evidence="5">4-alpha-hydroxy-tetrahydropterin dehydratase</fullName>
    </alternativeName>
</protein>
<evidence type="ECO:0000256" key="5">
    <source>
        <dbReference type="ARBA" id="ARBA00030497"/>
    </source>
</evidence>
<dbReference type="PANTHER" id="PTHR12599:SF0">
    <property type="entry name" value="PTERIN-4-ALPHA-CARBINOLAMINE DEHYDRATASE"/>
    <property type="match status" value="1"/>
</dbReference>
<organism evidence="6 7">
    <name type="scientific">Triparma laevis f. inornata</name>
    <dbReference type="NCBI Taxonomy" id="1714386"/>
    <lineage>
        <taxon>Eukaryota</taxon>
        <taxon>Sar</taxon>
        <taxon>Stramenopiles</taxon>
        <taxon>Ochrophyta</taxon>
        <taxon>Bolidophyceae</taxon>
        <taxon>Parmales</taxon>
        <taxon>Triparmaceae</taxon>
        <taxon>Triparma</taxon>
    </lineage>
</organism>
<evidence type="ECO:0000256" key="3">
    <source>
        <dbReference type="ARBA" id="ARBA00013252"/>
    </source>
</evidence>
<comment type="similarity">
    <text evidence="2">Belongs to the pterin-4-alpha-carbinolamine dehydratase family.</text>
</comment>
<sequence>MLRLTTTRISPLLLLPSSRRSMSSLPYAFTPEQRAENVAQLKKWKEVAGRDAIMREFMFMDFSEAWSFMSRTSLLAEKIDHHPEWFNVYNTVSVTLTTHDTGGVSAKDIEMAKAMDGFSDGLMRESGEEVPVIVNIDSVKPS</sequence>
<dbReference type="HAMAP" id="MF_00434">
    <property type="entry name" value="Pterin_4_alpha"/>
    <property type="match status" value="1"/>
</dbReference>
<dbReference type="Gene3D" id="3.30.1360.20">
    <property type="entry name" value="Transcriptional coactivator/pterin dehydratase"/>
    <property type="match status" value="1"/>
</dbReference>
<keyword evidence="4" id="KW-0456">Lyase</keyword>
<dbReference type="InterPro" id="IPR001533">
    <property type="entry name" value="Pterin_deHydtase"/>
</dbReference>
<comment type="caution">
    <text evidence="6">The sequence shown here is derived from an EMBL/GenBank/DDBJ whole genome shotgun (WGS) entry which is preliminary data.</text>
</comment>
<dbReference type="NCBIfam" id="NF002018">
    <property type="entry name" value="PRK00823.1-3"/>
    <property type="match status" value="1"/>
</dbReference>
<proteinExistence type="inferred from homology"/>
<dbReference type="CDD" id="cd00914">
    <property type="entry name" value="PCD_DCoH_subfamily_b"/>
    <property type="match status" value="1"/>
</dbReference>
<comment type="catalytic activity">
    <reaction evidence="1">
        <text>(4aS,6R)-4a-hydroxy-L-erythro-5,6,7,8-tetrahydrobiopterin = (6R)-L-erythro-6,7-dihydrobiopterin + H2O</text>
        <dbReference type="Rhea" id="RHEA:11920"/>
        <dbReference type="ChEBI" id="CHEBI:15377"/>
        <dbReference type="ChEBI" id="CHEBI:15642"/>
        <dbReference type="ChEBI" id="CHEBI:43120"/>
        <dbReference type="EC" id="4.2.1.96"/>
    </reaction>
</comment>
<reference evidence="7" key="1">
    <citation type="journal article" date="2023" name="Commun. Biol.">
        <title>Genome analysis of Parmales, the sister group of diatoms, reveals the evolutionary specialization of diatoms from phago-mixotrophs to photoautotrophs.</title>
        <authorList>
            <person name="Ban H."/>
            <person name="Sato S."/>
            <person name="Yoshikawa S."/>
            <person name="Yamada K."/>
            <person name="Nakamura Y."/>
            <person name="Ichinomiya M."/>
            <person name="Sato N."/>
            <person name="Blanc-Mathieu R."/>
            <person name="Endo H."/>
            <person name="Kuwata A."/>
            <person name="Ogata H."/>
        </authorList>
    </citation>
    <scope>NUCLEOTIDE SEQUENCE [LARGE SCALE GENOMIC DNA]</scope>
</reference>
<dbReference type="GO" id="GO:0008124">
    <property type="term" value="F:4-alpha-hydroxytetrahydrobiopterin dehydratase activity"/>
    <property type="evidence" value="ECO:0007669"/>
    <property type="project" value="UniProtKB-EC"/>
</dbReference>
<evidence type="ECO:0000256" key="1">
    <source>
        <dbReference type="ARBA" id="ARBA00001554"/>
    </source>
</evidence>